<keyword evidence="2" id="KW-0238">DNA-binding</keyword>
<dbReference type="SMART" id="SM00419">
    <property type="entry name" value="HTH_CRP"/>
    <property type="match status" value="1"/>
</dbReference>
<dbReference type="InterPro" id="IPR036388">
    <property type="entry name" value="WH-like_DNA-bd_sf"/>
</dbReference>
<evidence type="ECO:0000313" key="6">
    <source>
        <dbReference type="EMBL" id="MBC9250955.1"/>
    </source>
</evidence>
<comment type="caution">
    <text evidence="6">The sequence shown here is derived from an EMBL/GenBank/DDBJ whole genome shotgun (WGS) entry which is preliminary data.</text>
</comment>
<accession>A0ABR7S036</accession>
<feature type="domain" description="HTH crp-type" evidence="5">
    <location>
        <begin position="141"/>
        <end position="215"/>
    </location>
</feature>
<dbReference type="InterPro" id="IPR036390">
    <property type="entry name" value="WH_DNA-bd_sf"/>
</dbReference>
<evidence type="ECO:0000259" key="5">
    <source>
        <dbReference type="PROSITE" id="PS51063"/>
    </source>
</evidence>
<keyword evidence="3" id="KW-0804">Transcription</keyword>
<evidence type="ECO:0000256" key="3">
    <source>
        <dbReference type="ARBA" id="ARBA00023163"/>
    </source>
</evidence>
<dbReference type="InterPro" id="IPR000595">
    <property type="entry name" value="cNMP-bd_dom"/>
</dbReference>
<dbReference type="SUPFAM" id="SSF46785">
    <property type="entry name" value="Winged helix' DNA-binding domain"/>
    <property type="match status" value="1"/>
</dbReference>
<evidence type="ECO:0000256" key="1">
    <source>
        <dbReference type="ARBA" id="ARBA00023015"/>
    </source>
</evidence>
<feature type="domain" description="Cyclic nucleotide-binding" evidence="4">
    <location>
        <begin position="7"/>
        <end position="110"/>
    </location>
</feature>
<dbReference type="CDD" id="cd00038">
    <property type="entry name" value="CAP_ED"/>
    <property type="match status" value="1"/>
</dbReference>
<evidence type="ECO:0008006" key="8">
    <source>
        <dbReference type="Google" id="ProtNLM"/>
    </source>
</evidence>
<dbReference type="PROSITE" id="PS51063">
    <property type="entry name" value="HTH_CRP_2"/>
    <property type="match status" value="1"/>
</dbReference>
<keyword evidence="7" id="KW-1185">Reference proteome</keyword>
<dbReference type="SMART" id="SM00100">
    <property type="entry name" value="cNMP"/>
    <property type="match status" value="1"/>
</dbReference>
<organism evidence="6 7">
    <name type="scientific">Aquipseudomonas alcaligenes</name>
    <name type="common">Pseudomonas alcaligenes</name>
    <dbReference type="NCBI Taxonomy" id="43263"/>
    <lineage>
        <taxon>Bacteria</taxon>
        <taxon>Pseudomonadati</taxon>
        <taxon>Pseudomonadota</taxon>
        <taxon>Gammaproteobacteria</taxon>
        <taxon>Pseudomonadales</taxon>
        <taxon>Pseudomonadaceae</taxon>
        <taxon>Aquipseudomonas</taxon>
    </lineage>
</organism>
<dbReference type="EMBL" id="LZEU01000001">
    <property type="protein sequence ID" value="MBC9250955.1"/>
    <property type="molecule type" value="Genomic_DNA"/>
</dbReference>
<dbReference type="InterPro" id="IPR014710">
    <property type="entry name" value="RmlC-like_jellyroll"/>
</dbReference>
<evidence type="ECO:0000313" key="7">
    <source>
        <dbReference type="Proteomes" id="UP000744555"/>
    </source>
</evidence>
<evidence type="ECO:0000259" key="4">
    <source>
        <dbReference type="PROSITE" id="PS50042"/>
    </source>
</evidence>
<dbReference type="SUPFAM" id="SSF51206">
    <property type="entry name" value="cAMP-binding domain-like"/>
    <property type="match status" value="1"/>
</dbReference>
<sequence>MLQENPWLSLLDQAVSDDVLAHSRLRKLTGGQALFRRGENPDGLYIVLDGSLRISGTTREGQEAVLVFCEPGRWIGLVSGLDGGARMHDVLATSPSVVLQIAPADLEQLIAQHPSFGRLLLRVQCSQMRELLMGIETYSTHSLEQRFAGRLLALAAAFGDPAPDGALDIQLRLSQETLAQLLGTTRQRVNQLLKLWEQNGLIRQKYGRIRLLDQAQLKVLAQV</sequence>
<dbReference type="Pfam" id="PF00027">
    <property type="entry name" value="cNMP_binding"/>
    <property type="match status" value="1"/>
</dbReference>
<dbReference type="PROSITE" id="PS50042">
    <property type="entry name" value="CNMP_BINDING_3"/>
    <property type="match status" value="1"/>
</dbReference>
<dbReference type="InterPro" id="IPR018490">
    <property type="entry name" value="cNMP-bd_dom_sf"/>
</dbReference>
<dbReference type="Gene3D" id="1.10.10.10">
    <property type="entry name" value="Winged helix-like DNA-binding domain superfamily/Winged helix DNA-binding domain"/>
    <property type="match status" value="1"/>
</dbReference>
<keyword evidence="1" id="KW-0805">Transcription regulation</keyword>
<dbReference type="Pfam" id="PF13545">
    <property type="entry name" value="HTH_Crp_2"/>
    <property type="match status" value="1"/>
</dbReference>
<dbReference type="InterPro" id="IPR050397">
    <property type="entry name" value="Env_Response_Regulators"/>
</dbReference>
<proteinExistence type="predicted"/>
<protein>
    <recommendedName>
        <fullName evidence="8">Crp/Fnr family transcriptional regulator</fullName>
    </recommendedName>
</protein>
<name>A0ABR7S036_AQUAC</name>
<reference evidence="6 7" key="1">
    <citation type="submission" date="2016-06" db="EMBL/GenBank/DDBJ databases">
        <authorList>
            <person name="Ramos C."/>
            <person name="Pintado A."/>
            <person name="Crespo-Gomez J.I."/>
        </authorList>
    </citation>
    <scope>NUCLEOTIDE SEQUENCE [LARGE SCALE GENOMIC DNA]</scope>
    <source>
        <strain evidence="6 7">AVO110</strain>
    </source>
</reference>
<gene>
    <name evidence="6" type="ORF">A9179_11760</name>
</gene>
<dbReference type="PANTHER" id="PTHR24567:SF74">
    <property type="entry name" value="HTH-TYPE TRANSCRIPTIONAL REGULATOR ARCR"/>
    <property type="match status" value="1"/>
</dbReference>
<dbReference type="Proteomes" id="UP000744555">
    <property type="component" value="Unassembled WGS sequence"/>
</dbReference>
<dbReference type="Gene3D" id="2.60.120.10">
    <property type="entry name" value="Jelly Rolls"/>
    <property type="match status" value="1"/>
</dbReference>
<evidence type="ECO:0000256" key="2">
    <source>
        <dbReference type="ARBA" id="ARBA00023125"/>
    </source>
</evidence>
<dbReference type="PANTHER" id="PTHR24567">
    <property type="entry name" value="CRP FAMILY TRANSCRIPTIONAL REGULATORY PROTEIN"/>
    <property type="match status" value="1"/>
</dbReference>
<dbReference type="InterPro" id="IPR012318">
    <property type="entry name" value="HTH_CRP"/>
</dbReference>